<evidence type="ECO:0000313" key="3">
    <source>
        <dbReference type="EMBL" id="CAL4759411.1"/>
    </source>
</evidence>
<dbReference type="EMBL" id="CAMXCT010000001">
    <property type="protein sequence ID" value="CAI3972099.1"/>
    <property type="molecule type" value="Genomic_DNA"/>
</dbReference>
<protein>
    <recommendedName>
        <fullName evidence="1">Glycosyltransferase subfamily 4-like N-terminal domain-containing protein</fullName>
    </recommendedName>
</protein>
<proteinExistence type="predicted"/>
<reference evidence="2" key="1">
    <citation type="submission" date="2022-10" db="EMBL/GenBank/DDBJ databases">
        <authorList>
            <person name="Chen Y."/>
            <person name="Dougan E. K."/>
            <person name="Chan C."/>
            <person name="Rhodes N."/>
            <person name="Thang M."/>
        </authorList>
    </citation>
    <scope>NUCLEOTIDE SEQUENCE</scope>
</reference>
<dbReference type="Pfam" id="PF13439">
    <property type="entry name" value="Glyco_transf_4"/>
    <property type="match status" value="1"/>
</dbReference>
<evidence type="ECO:0000313" key="2">
    <source>
        <dbReference type="EMBL" id="CAI3972099.1"/>
    </source>
</evidence>
<dbReference type="Proteomes" id="UP001152797">
    <property type="component" value="Unassembled WGS sequence"/>
</dbReference>
<sequence>MVFAHGNHELFAAGLIQLYQPEILYLTCSSDSENDWIEAQVRTSLQSLGFEGCVTFLPVTEQEIYRRMLARDISWFAELRDRVGTWLSQLRPEVVFTDAFEWYNSVHDLCPLLVDAAIDSYKISWLRVPRRYDLPLAFQTTSAQRISGSDTPDFFILKHILTAEQSRRKRELVQHLTQVDASVQDATSTWKQERYEREFYRSVPLGRDYRTAPLRDAWKTYDDHGLDNVRRGRYQEAILFHEHYVLIVNRCLGSRTGTELYVRDLAIALQRQGHCPTVFSPKLGLLADDLKSHGLSVFDRLEEISTAPDVIHGHHTWETMAALVQFPEVPAVFVGHDATAWHDTPPRMPQIGHYIAVDYTLLDRFVESHGIEPNRVTVVPNPIAFAGFRKRGALPARPRRALQISGYSGTHERDEIEAACSARGIQLDSIGHHFGNTSTNPEALFADYDLVFAKGRCAFEAAAAGAAVVFCDTWGCGPLLSNRVLDEGHGILTGRRMLAEEFSTPVLLERIDQYDANDAAEVSQRVHDIFDAESVTARLVDLYRDVIAKHELLPEKTAQLGLQQELLWWAANFDRVLQEQNEAGARMTPRRRTASSIEVGSSVDFAHPFRGAGWYAPERDGHGYFCWLGPEPTAWLELRVPEGRLFCLHCEIAYVHDPELFEHLELFVAGQRVDIEHIEGESIFSIRGKLPMNEPIVSGNTIRVELKLPKTTCPSDVNVASTDDRPLGVAVRAIAIEADDEALIIPFNCDGAGRSPTVCRSKRAA</sequence>
<dbReference type="Gene3D" id="3.40.50.10320">
    <property type="entry name" value="LmbE-like"/>
    <property type="match status" value="1"/>
</dbReference>
<dbReference type="AlphaFoldDB" id="A0A9P1BEP4"/>
<dbReference type="EMBL" id="CAMXCT020000001">
    <property type="protein sequence ID" value="CAL1125474.1"/>
    <property type="molecule type" value="Genomic_DNA"/>
</dbReference>
<accession>A0A9P1BEP4</accession>
<dbReference type="InterPro" id="IPR028098">
    <property type="entry name" value="Glyco_trans_4-like_N"/>
</dbReference>
<evidence type="ECO:0000313" key="4">
    <source>
        <dbReference type="Proteomes" id="UP001152797"/>
    </source>
</evidence>
<comment type="caution">
    <text evidence="2">The sequence shown here is derived from an EMBL/GenBank/DDBJ whole genome shotgun (WGS) entry which is preliminary data.</text>
</comment>
<dbReference type="InterPro" id="IPR024078">
    <property type="entry name" value="LmbE-like_dom_sf"/>
</dbReference>
<name>A0A9P1BEP4_9DINO</name>
<gene>
    <name evidence="2" type="ORF">C1SCF055_LOCUS689</name>
</gene>
<organism evidence="2">
    <name type="scientific">Cladocopium goreaui</name>
    <dbReference type="NCBI Taxonomy" id="2562237"/>
    <lineage>
        <taxon>Eukaryota</taxon>
        <taxon>Sar</taxon>
        <taxon>Alveolata</taxon>
        <taxon>Dinophyceae</taxon>
        <taxon>Suessiales</taxon>
        <taxon>Symbiodiniaceae</taxon>
        <taxon>Cladocopium</taxon>
    </lineage>
</organism>
<dbReference type="Gene3D" id="3.40.50.2000">
    <property type="entry name" value="Glycogen Phosphorylase B"/>
    <property type="match status" value="1"/>
</dbReference>
<dbReference type="SUPFAM" id="SSF102588">
    <property type="entry name" value="LmbE-like"/>
    <property type="match status" value="1"/>
</dbReference>
<reference evidence="3 4" key="2">
    <citation type="submission" date="2024-05" db="EMBL/GenBank/DDBJ databases">
        <authorList>
            <person name="Chen Y."/>
            <person name="Shah S."/>
            <person name="Dougan E. K."/>
            <person name="Thang M."/>
            <person name="Chan C."/>
        </authorList>
    </citation>
    <scope>NUCLEOTIDE SEQUENCE [LARGE SCALE GENOMIC DNA]</scope>
</reference>
<dbReference type="SUPFAM" id="SSF53756">
    <property type="entry name" value="UDP-Glycosyltransferase/glycogen phosphorylase"/>
    <property type="match status" value="1"/>
</dbReference>
<dbReference type="EMBL" id="CAMXCT030000001">
    <property type="protein sequence ID" value="CAL4759411.1"/>
    <property type="molecule type" value="Genomic_DNA"/>
</dbReference>
<feature type="domain" description="Glycosyltransferase subfamily 4-like N-terminal" evidence="1">
    <location>
        <begin position="257"/>
        <end position="383"/>
    </location>
</feature>
<keyword evidence="4" id="KW-1185">Reference proteome</keyword>
<evidence type="ECO:0000259" key="1">
    <source>
        <dbReference type="Pfam" id="PF13439"/>
    </source>
</evidence>